<protein>
    <submittedName>
        <fullName evidence="2">Uncharacterized protein</fullName>
    </submittedName>
</protein>
<proteinExistence type="predicted"/>
<dbReference type="AlphaFoldDB" id="A0A6A6E2H4"/>
<reference evidence="2" key="1">
    <citation type="journal article" date="2020" name="Stud. Mycol.">
        <title>101 Dothideomycetes genomes: a test case for predicting lifestyles and emergence of pathogens.</title>
        <authorList>
            <person name="Haridas S."/>
            <person name="Albert R."/>
            <person name="Binder M."/>
            <person name="Bloem J."/>
            <person name="Labutti K."/>
            <person name="Salamov A."/>
            <person name="Andreopoulos B."/>
            <person name="Baker S."/>
            <person name="Barry K."/>
            <person name="Bills G."/>
            <person name="Bluhm B."/>
            <person name="Cannon C."/>
            <person name="Castanera R."/>
            <person name="Culley D."/>
            <person name="Daum C."/>
            <person name="Ezra D."/>
            <person name="Gonzalez J."/>
            <person name="Henrissat B."/>
            <person name="Kuo A."/>
            <person name="Liang C."/>
            <person name="Lipzen A."/>
            <person name="Lutzoni F."/>
            <person name="Magnuson J."/>
            <person name="Mondo S."/>
            <person name="Nolan M."/>
            <person name="Ohm R."/>
            <person name="Pangilinan J."/>
            <person name="Park H.-J."/>
            <person name="Ramirez L."/>
            <person name="Alfaro M."/>
            <person name="Sun H."/>
            <person name="Tritt A."/>
            <person name="Yoshinaga Y."/>
            <person name="Zwiers L.-H."/>
            <person name="Turgeon B."/>
            <person name="Goodwin S."/>
            <person name="Spatafora J."/>
            <person name="Crous P."/>
            <person name="Grigoriev I."/>
        </authorList>
    </citation>
    <scope>NUCLEOTIDE SEQUENCE</scope>
    <source>
        <strain evidence="2">CBS 207.26</strain>
    </source>
</reference>
<sequence>MFEHIRKRILKPDPQGIEYPKESRALSFSPVRFRYVNGSSFNEESHTVEWIDFPAQEHLGKFAKDELCLDPKDMQHVIIALRYLEYVGQAYGKREKSEVHANDDDKDARSEEQDEASVHDEEDEQGSRDKHEGIPQLRLTILRQCSNTRCSTVSSAPNLPPYDVIEEF</sequence>
<dbReference type="Proteomes" id="UP000800200">
    <property type="component" value="Unassembled WGS sequence"/>
</dbReference>
<dbReference type="EMBL" id="ML994638">
    <property type="protein sequence ID" value="KAF2184340.1"/>
    <property type="molecule type" value="Genomic_DNA"/>
</dbReference>
<evidence type="ECO:0000256" key="1">
    <source>
        <dbReference type="SAM" id="MobiDB-lite"/>
    </source>
</evidence>
<evidence type="ECO:0000313" key="3">
    <source>
        <dbReference type="Proteomes" id="UP000800200"/>
    </source>
</evidence>
<accession>A0A6A6E2H4</accession>
<feature type="region of interest" description="Disordered" evidence="1">
    <location>
        <begin position="94"/>
        <end position="135"/>
    </location>
</feature>
<evidence type="ECO:0000313" key="2">
    <source>
        <dbReference type="EMBL" id="KAF2184340.1"/>
    </source>
</evidence>
<name>A0A6A6E2H4_9PEZI</name>
<gene>
    <name evidence="2" type="ORF">K469DRAFT_688815</name>
</gene>
<keyword evidence="3" id="KW-1185">Reference proteome</keyword>
<organism evidence="2 3">
    <name type="scientific">Zopfia rhizophila CBS 207.26</name>
    <dbReference type="NCBI Taxonomy" id="1314779"/>
    <lineage>
        <taxon>Eukaryota</taxon>
        <taxon>Fungi</taxon>
        <taxon>Dikarya</taxon>
        <taxon>Ascomycota</taxon>
        <taxon>Pezizomycotina</taxon>
        <taxon>Dothideomycetes</taxon>
        <taxon>Dothideomycetes incertae sedis</taxon>
        <taxon>Zopfiaceae</taxon>
        <taxon>Zopfia</taxon>
    </lineage>
</organism>
<feature type="compositionally biased region" description="Basic and acidic residues" evidence="1">
    <location>
        <begin position="94"/>
        <end position="133"/>
    </location>
</feature>